<reference evidence="2 3" key="1">
    <citation type="submission" date="2016-01" db="EMBL/GenBank/DDBJ databases">
        <title>Annotation of Pseudomonas oryzihabitans USDA-ARS-USMARC-56511.</title>
        <authorList>
            <person name="Harhay G.P."/>
            <person name="Harhay D.M."/>
            <person name="Smith T.P.L."/>
            <person name="Bono J.L."/>
            <person name="Heaton M.P."/>
            <person name="Clawson M.L."/>
            <person name="Chitko-Mckown C.G."/>
            <person name="Capik S.F."/>
            <person name="DeDonder K.D."/>
            <person name="Apley M.D."/>
            <person name="Lubbers B.V."/>
            <person name="White B.J."/>
            <person name="Larson R.L."/>
        </authorList>
    </citation>
    <scope>NUCLEOTIDE SEQUENCE [LARGE SCALE GENOMIC DNA]</scope>
    <source>
        <strain evidence="2 3">USDA-ARS-USMARC-56511</strain>
    </source>
</reference>
<evidence type="ECO:0000313" key="2">
    <source>
        <dbReference type="EMBL" id="ALZ84706.1"/>
    </source>
</evidence>
<name>A0A0U4WHC5_9PSED</name>
<dbReference type="Gene3D" id="2.40.50.230">
    <property type="entry name" value="Gp5 N-terminal domain"/>
    <property type="match status" value="1"/>
</dbReference>
<proteinExistence type="predicted"/>
<organism evidence="2 3">
    <name type="scientific">Pseudomonas oryzihabitans</name>
    <dbReference type="NCBI Taxonomy" id="47885"/>
    <lineage>
        <taxon>Bacteria</taxon>
        <taxon>Pseudomonadati</taxon>
        <taxon>Pseudomonadota</taxon>
        <taxon>Gammaproteobacteria</taxon>
        <taxon>Pseudomonadales</taxon>
        <taxon>Pseudomonadaceae</taxon>
        <taxon>Pseudomonas</taxon>
    </lineage>
</organism>
<dbReference type="EMBL" id="CP013987">
    <property type="protein sequence ID" value="ALZ84706.1"/>
    <property type="molecule type" value="Genomic_DNA"/>
</dbReference>
<dbReference type="KEGG" id="por:APT59_11060"/>
<dbReference type="AlphaFoldDB" id="A0A0U4WHC5"/>
<gene>
    <name evidence="2" type="ORF">APT59_11060</name>
</gene>
<evidence type="ECO:0000259" key="1">
    <source>
        <dbReference type="Pfam" id="PF04717"/>
    </source>
</evidence>
<dbReference type="Pfam" id="PF04717">
    <property type="entry name" value="Phage_base_V"/>
    <property type="match status" value="1"/>
</dbReference>
<dbReference type="Pfam" id="PF18946">
    <property type="entry name" value="Apex"/>
    <property type="match status" value="1"/>
</dbReference>
<dbReference type="NCBIfam" id="TIGR01644">
    <property type="entry name" value="phage_P2_V"/>
    <property type="match status" value="1"/>
</dbReference>
<sequence>MTDTAALSRLIENLIRLGTVAEVDHGNLQDKRPARIRVQSGELLTGWLPWTALRAGTTRDWDPPTVGEQVLVLSPSGQTTQGVAITGLFSTFIPANGDRAGLHRRTYPDGAVVEYDSEAHRLRAVLPEGGVTDLTSTGGINIIGPINHQGDYTQTGNQNVTGKVVVSEDVIAAGISLVKHPHGGVQPGSGKSGAPTA</sequence>
<dbReference type="InterPro" id="IPR013046">
    <property type="entry name" value="GpV/Gp45"/>
</dbReference>
<dbReference type="Gene3D" id="6.20.150.10">
    <property type="match status" value="1"/>
</dbReference>
<dbReference type="InterPro" id="IPR006531">
    <property type="entry name" value="Gp5/Vgr_OB"/>
</dbReference>
<accession>A0A0U4WHC5</accession>
<protein>
    <submittedName>
        <fullName evidence="2">Baseplate assembly protein</fullName>
    </submittedName>
</protein>
<dbReference type="OrthoDB" id="4931325at2"/>
<dbReference type="InterPro" id="IPR044033">
    <property type="entry name" value="GpV-like_apex"/>
</dbReference>
<dbReference type="Proteomes" id="UP000064137">
    <property type="component" value="Chromosome"/>
</dbReference>
<evidence type="ECO:0000313" key="3">
    <source>
        <dbReference type="Proteomes" id="UP000064137"/>
    </source>
</evidence>
<feature type="domain" description="Gp5/Type VI secretion system Vgr protein OB-fold" evidence="1">
    <location>
        <begin position="18"/>
        <end position="89"/>
    </location>
</feature>
<dbReference type="InterPro" id="IPR037026">
    <property type="entry name" value="Vgr_OB-fold_dom_sf"/>
</dbReference>
<dbReference type="RefSeq" id="WP_059314895.1">
    <property type="nucleotide sequence ID" value="NZ_CP013987.1"/>
</dbReference>